<dbReference type="Gene3D" id="2.30.30.110">
    <property type="match status" value="1"/>
</dbReference>
<evidence type="ECO:0000256" key="1">
    <source>
        <dbReference type="SAM" id="MobiDB-lite"/>
    </source>
</evidence>
<dbReference type="Proteomes" id="UP000288675">
    <property type="component" value="Plasmid unnamed1"/>
</dbReference>
<dbReference type="SUPFAM" id="SSF50118">
    <property type="entry name" value="Cell growth inhibitor/plasmid maintenance toxic component"/>
    <property type="match status" value="1"/>
</dbReference>
<gene>
    <name evidence="2" type="ORF">EQZ20_24525</name>
</gene>
<geneLocation type="plasmid" evidence="2 3">
    <name>unnamed1</name>
</geneLocation>
<dbReference type="EMBL" id="CP035233">
    <property type="protein sequence ID" value="QAT68042.1"/>
    <property type="molecule type" value="Genomic_DNA"/>
</dbReference>
<sequence>MKQVDPKLLELGNIHLAITEFRDGTGRKSRPVLVLGTRKSNPERFEPEALVGYITSQNHNKNFEKYKYPIVDWKAAGLDKESWVVLQERELKWMYANKDFQKHIGMLSERDTIGVLKKFMEVRELEKTQRQQQAKSQPKKGKMKVNIYKNSNLNRSNNRGYDRER</sequence>
<accession>A0AAJ3Z346</accession>
<organism evidence="2 3">
    <name type="scientific">Bacillus glycinifermentans</name>
    <dbReference type="NCBI Taxonomy" id="1664069"/>
    <lineage>
        <taxon>Bacteria</taxon>
        <taxon>Bacillati</taxon>
        <taxon>Bacillota</taxon>
        <taxon>Bacilli</taxon>
        <taxon>Bacillales</taxon>
        <taxon>Bacillaceae</taxon>
        <taxon>Bacillus</taxon>
    </lineage>
</organism>
<reference evidence="2 3" key="1">
    <citation type="submission" date="2019-01" db="EMBL/GenBank/DDBJ databases">
        <title>Genome sequence of Bacillus glycinifermentans SRCM103574.</title>
        <authorList>
            <person name="Kong H.-J."/>
            <person name="Jeong S.-Y."/>
            <person name="Jeong D.-Y."/>
        </authorList>
    </citation>
    <scope>NUCLEOTIDE SEQUENCE [LARGE SCALE GENOMIC DNA]</scope>
    <source>
        <strain evidence="2 3">SRCM103574</strain>
        <plasmid evidence="2 3">unnamed1</plasmid>
    </source>
</reference>
<protein>
    <recommendedName>
        <fullName evidence="4">Type II toxin-antitoxin system PemK/MazF family toxin</fullName>
    </recommendedName>
</protein>
<dbReference type="GeneID" id="39505832"/>
<proteinExistence type="predicted"/>
<dbReference type="RefSeq" id="WP_128748473.1">
    <property type="nucleotide sequence ID" value="NZ_CP035233.1"/>
</dbReference>
<feature type="compositionally biased region" description="Polar residues" evidence="1">
    <location>
        <begin position="148"/>
        <end position="159"/>
    </location>
</feature>
<evidence type="ECO:0000313" key="2">
    <source>
        <dbReference type="EMBL" id="QAT68042.1"/>
    </source>
</evidence>
<keyword evidence="2" id="KW-0614">Plasmid</keyword>
<feature type="region of interest" description="Disordered" evidence="1">
    <location>
        <begin position="127"/>
        <end position="165"/>
    </location>
</feature>
<evidence type="ECO:0008006" key="4">
    <source>
        <dbReference type="Google" id="ProtNLM"/>
    </source>
</evidence>
<evidence type="ECO:0000313" key="3">
    <source>
        <dbReference type="Proteomes" id="UP000288675"/>
    </source>
</evidence>
<name>A0AAJ3Z346_9BACI</name>
<dbReference type="InterPro" id="IPR011067">
    <property type="entry name" value="Plasmid_toxin/cell-grow_inhib"/>
</dbReference>
<dbReference type="AlphaFoldDB" id="A0AAJ3Z346"/>